<dbReference type="OrthoDB" id="282149at2759"/>
<dbReference type="STRING" id="94128.A0A2A3EKI3"/>
<evidence type="ECO:0000256" key="1">
    <source>
        <dbReference type="ARBA" id="ARBA00003186"/>
    </source>
</evidence>
<reference evidence="5 6" key="1">
    <citation type="submission" date="2014-07" db="EMBL/GenBank/DDBJ databases">
        <title>Genomic and transcriptomic analysis on Apis cerana provide comprehensive insights into honey bee biology.</title>
        <authorList>
            <person name="Diao Q."/>
            <person name="Sun L."/>
            <person name="Zheng H."/>
            <person name="Zheng H."/>
            <person name="Xu S."/>
            <person name="Wang S."/>
            <person name="Zeng Z."/>
            <person name="Hu F."/>
            <person name="Su S."/>
            <person name="Wu J."/>
        </authorList>
    </citation>
    <scope>NUCLEOTIDE SEQUENCE [LARGE SCALE GENOMIC DNA]</scope>
    <source>
        <tissue evidence="5">Pupae without intestine</tissue>
    </source>
</reference>
<organism evidence="5 6">
    <name type="scientific">Apis cerana cerana</name>
    <name type="common">Oriental honeybee</name>
    <dbReference type="NCBI Taxonomy" id="94128"/>
    <lineage>
        <taxon>Eukaryota</taxon>
        <taxon>Metazoa</taxon>
        <taxon>Ecdysozoa</taxon>
        <taxon>Arthropoda</taxon>
        <taxon>Hexapoda</taxon>
        <taxon>Insecta</taxon>
        <taxon>Pterygota</taxon>
        <taxon>Neoptera</taxon>
        <taxon>Endopterygota</taxon>
        <taxon>Hymenoptera</taxon>
        <taxon>Apocrita</taxon>
        <taxon>Aculeata</taxon>
        <taxon>Apoidea</taxon>
        <taxon>Anthophila</taxon>
        <taxon>Apidae</taxon>
        <taxon>Apis</taxon>
    </lineage>
</organism>
<dbReference type="PANTHER" id="PTHR28627">
    <property type="entry name" value="CYTOCHROME C OXIDASE ASSEMBLY FACTOR 5"/>
    <property type="match status" value="1"/>
</dbReference>
<name>A0A2A3EKI3_APICC</name>
<dbReference type="AlphaFoldDB" id="A0A2A3EKI3"/>
<evidence type="ECO:0000256" key="4">
    <source>
        <dbReference type="ARBA" id="ARBA00023157"/>
    </source>
</evidence>
<accession>A0A2A3EKI3</accession>
<comment type="similarity">
    <text evidence="2">Belongs to the PET191 family.</text>
</comment>
<evidence type="ECO:0000313" key="6">
    <source>
        <dbReference type="Proteomes" id="UP000242457"/>
    </source>
</evidence>
<gene>
    <name evidence="5" type="ORF">APICC_05721</name>
</gene>
<sequence length="85" mass="9890">MFGFQEEGETLKDKSKCAHLRASLKMCLLETDCCKIQRRTPKDCLVSMDPSVPEECYAIRQTFFECKHSIIDGRRRFRGPRDSKS</sequence>
<proteinExistence type="inferred from homology"/>
<evidence type="ECO:0000313" key="5">
    <source>
        <dbReference type="EMBL" id="PBC31689.1"/>
    </source>
</evidence>
<dbReference type="GO" id="GO:0005739">
    <property type="term" value="C:mitochondrion"/>
    <property type="evidence" value="ECO:0007669"/>
    <property type="project" value="TreeGrafter"/>
</dbReference>
<dbReference type="Proteomes" id="UP000242457">
    <property type="component" value="Unassembled WGS sequence"/>
</dbReference>
<dbReference type="InterPro" id="IPR018793">
    <property type="entry name" value="Cyt_c_oxidase_assmbl_Pet191"/>
</dbReference>
<protein>
    <recommendedName>
        <fullName evidence="3">Cytochrome c oxidase assembly factor 5</fullName>
    </recommendedName>
</protein>
<keyword evidence="4" id="KW-1015">Disulfide bond</keyword>
<dbReference type="PANTHER" id="PTHR28627:SF1">
    <property type="entry name" value="CYTOCHROME C OXIDASE ASSEMBLY FACTOR 5"/>
    <property type="match status" value="1"/>
</dbReference>
<evidence type="ECO:0000256" key="3">
    <source>
        <dbReference type="ARBA" id="ARBA00021904"/>
    </source>
</evidence>
<keyword evidence="6" id="KW-1185">Reference proteome</keyword>
<comment type="function">
    <text evidence="1">Involved in an early step of the mitochondrial complex IV assembly process.</text>
</comment>
<dbReference type="Pfam" id="PF10203">
    <property type="entry name" value="Pet191_N"/>
    <property type="match status" value="1"/>
</dbReference>
<dbReference type="EMBL" id="KZ288229">
    <property type="protein sequence ID" value="PBC31689.1"/>
    <property type="molecule type" value="Genomic_DNA"/>
</dbReference>
<dbReference type="GO" id="GO:0033617">
    <property type="term" value="P:mitochondrial respiratory chain complex IV assembly"/>
    <property type="evidence" value="ECO:0007669"/>
    <property type="project" value="TreeGrafter"/>
</dbReference>
<evidence type="ECO:0000256" key="2">
    <source>
        <dbReference type="ARBA" id="ARBA00007785"/>
    </source>
</evidence>